<dbReference type="Pfam" id="PF08940">
    <property type="entry name" value="DUF1918"/>
    <property type="match status" value="1"/>
</dbReference>
<dbReference type="KEGG" id="spue:AB5L97_02760"/>
<proteinExistence type="predicted"/>
<gene>
    <name evidence="2" type="ORF">AB5L97_02760</name>
</gene>
<dbReference type="InterPro" id="IPR015035">
    <property type="entry name" value="DUF1918"/>
</dbReference>
<dbReference type="EMBL" id="CP163302">
    <property type="protein sequence ID" value="XDP45958.1"/>
    <property type="molecule type" value="Genomic_DNA"/>
</dbReference>
<evidence type="ECO:0000313" key="2">
    <source>
        <dbReference type="EMBL" id="XDP45958.1"/>
    </source>
</evidence>
<accession>A0AB39L514</accession>
<name>A0AB39L514_9MICC</name>
<protein>
    <submittedName>
        <fullName evidence="2">DUF1918 domain-containing protein</fullName>
    </submittedName>
</protein>
<organism evidence="2">
    <name type="scientific">Sinomonas puerhi</name>
    <dbReference type="NCBI Taxonomy" id="3238584"/>
    <lineage>
        <taxon>Bacteria</taxon>
        <taxon>Bacillati</taxon>
        <taxon>Actinomycetota</taxon>
        <taxon>Actinomycetes</taxon>
        <taxon>Micrococcales</taxon>
        <taxon>Micrococcaceae</taxon>
        <taxon>Sinomonas</taxon>
    </lineage>
</organism>
<dbReference type="AlphaFoldDB" id="A0AB39L514"/>
<evidence type="ECO:0000259" key="1">
    <source>
        <dbReference type="Pfam" id="PF08940"/>
    </source>
</evidence>
<reference evidence="2" key="1">
    <citation type="submission" date="2024-07" db="EMBL/GenBank/DDBJ databases">
        <authorList>
            <person name="fu j."/>
        </authorList>
    </citation>
    <scope>NUCLEOTIDE SEQUENCE</scope>
    <source>
        <strain evidence="2">P10A9</strain>
    </source>
</reference>
<dbReference type="SUPFAM" id="SSF50118">
    <property type="entry name" value="Cell growth inhibitor/plasmid maintenance toxic component"/>
    <property type="match status" value="1"/>
</dbReference>
<feature type="domain" description="DUF1918" evidence="1">
    <location>
        <begin position="5"/>
        <end position="58"/>
    </location>
</feature>
<dbReference type="Gene3D" id="2.30.30.440">
    <property type="entry name" value="Domain of unknown function DUF1918"/>
    <property type="match status" value="1"/>
</dbReference>
<dbReference type="RefSeq" id="WP_369046362.1">
    <property type="nucleotide sequence ID" value="NZ_CP163302.1"/>
</dbReference>
<sequence>MNALHQGDRIVIRGRTVDSADRHGQIVEVKGANGEPPYLVRFDDGHESVVFPGGDFSVEKGPAA</sequence>